<accession>A0AA38IFW8</accession>
<gene>
    <name evidence="1" type="ORF">Zmor_012451</name>
</gene>
<evidence type="ECO:0000313" key="2">
    <source>
        <dbReference type="Proteomes" id="UP001168821"/>
    </source>
</evidence>
<evidence type="ECO:0000313" key="1">
    <source>
        <dbReference type="EMBL" id="KAJ3653187.1"/>
    </source>
</evidence>
<name>A0AA38IFW8_9CUCU</name>
<comment type="caution">
    <text evidence="1">The sequence shown here is derived from an EMBL/GenBank/DDBJ whole genome shotgun (WGS) entry which is preliminary data.</text>
</comment>
<dbReference type="Proteomes" id="UP001168821">
    <property type="component" value="Unassembled WGS sequence"/>
</dbReference>
<reference evidence="1" key="1">
    <citation type="journal article" date="2023" name="G3 (Bethesda)">
        <title>Whole genome assemblies of Zophobas morio and Tenebrio molitor.</title>
        <authorList>
            <person name="Kaur S."/>
            <person name="Stinson S.A."/>
            <person name="diCenzo G.C."/>
        </authorList>
    </citation>
    <scope>NUCLEOTIDE SEQUENCE</scope>
    <source>
        <strain evidence="1">QUZm001</strain>
    </source>
</reference>
<dbReference type="EMBL" id="JALNTZ010000004">
    <property type="protein sequence ID" value="KAJ3653187.1"/>
    <property type="molecule type" value="Genomic_DNA"/>
</dbReference>
<dbReference type="AlphaFoldDB" id="A0AA38IFW8"/>
<organism evidence="1 2">
    <name type="scientific">Zophobas morio</name>
    <dbReference type="NCBI Taxonomy" id="2755281"/>
    <lineage>
        <taxon>Eukaryota</taxon>
        <taxon>Metazoa</taxon>
        <taxon>Ecdysozoa</taxon>
        <taxon>Arthropoda</taxon>
        <taxon>Hexapoda</taxon>
        <taxon>Insecta</taxon>
        <taxon>Pterygota</taxon>
        <taxon>Neoptera</taxon>
        <taxon>Endopterygota</taxon>
        <taxon>Coleoptera</taxon>
        <taxon>Polyphaga</taxon>
        <taxon>Cucujiformia</taxon>
        <taxon>Tenebrionidae</taxon>
        <taxon>Zophobas</taxon>
    </lineage>
</organism>
<keyword evidence="2" id="KW-1185">Reference proteome</keyword>
<protein>
    <submittedName>
        <fullName evidence="1">Uncharacterized protein</fullName>
    </submittedName>
</protein>
<proteinExistence type="predicted"/>
<sequence length="241" mass="27399">MYRLRWYILGKNSSGALTQSKNCEEDEDDKLTNPLQDHEEQQEVCLTAPLFASIVDTSSSFDIDTELNCEWIEIHFVDDPSLCEGGDSSIITPEIIINHEGLRYLTGYVAHRFRTKYPHLGNSSPDNDAPSTSTSNLDWINFISKGNLLHPTKEFLQVAEVMEATFVNFHGADIQKVPKIITTVVNEVKNNINTSKFPDEVIRCLVRTRTYIRIRELNKSIIADKSEVKCTKKIKQIVGKH</sequence>